<gene>
    <name evidence="8" type="ORF">IAD31_02560</name>
</gene>
<comment type="caution">
    <text evidence="8">The sequence shown here is derived from an EMBL/GenBank/DDBJ whole genome shotgun (WGS) entry which is preliminary data.</text>
</comment>
<evidence type="ECO:0000313" key="8">
    <source>
        <dbReference type="EMBL" id="HIQ60464.1"/>
    </source>
</evidence>
<reference evidence="8" key="2">
    <citation type="journal article" date="2021" name="PeerJ">
        <title>Extensive microbial diversity within the chicken gut microbiome revealed by metagenomics and culture.</title>
        <authorList>
            <person name="Gilroy R."/>
            <person name="Ravi A."/>
            <person name="Getino M."/>
            <person name="Pursley I."/>
            <person name="Horton D.L."/>
            <person name="Alikhan N.F."/>
            <person name="Baker D."/>
            <person name="Gharbi K."/>
            <person name="Hall N."/>
            <person name="Watson M."/>
            <person name="Adriaenssens E.M."/>
            <person name="Foster-Nyarko E."/>
            <person name="Jarju S."/>
            <person name="Secka A."/>
            <person name="Antonio M."/>
            <person name="Oren A."/>
            <person name="Chaudhuri R.R."/>
            <person name="La Ragione R."/>
            <person name="Hildebrand F."/>
            <person name="Pallen M.J."/>
        </authorList>
    </citation>
    <scope>NUCLEOTIDE SEQUENCE</scope>
    <source>
        <strain evidence="8">ChiGjej2B2-12916</strain>
    </source>
</reference>
<dbReference type="SMART" id="SM00862">
    <property type="entry name" value="Trans_reg_C"/>
    <property type="match status" value="1"/>
</dbReference>
<dbReference type="PANTHER" id="PTHR48111:SF1">
    <property type="entry name" value="TWO-COMPONENT RESPONSE REGULATOR ORR33"/>
    <property type="match status" value="1"/>
</dbReference>
<feature type="DNA-binding region" description="OmpR/PhoB-type" evidence="6">
    <location>
        <begin position="34"/>
        <end position="135"/>
    </location>
</feature>
<dbReference type="PROSITE" id="PS51755">
    <property type="entry name" value="OMPR_PHOB"/>
    <property type="match status" value="1"/>
</dbReference>
<evidence type="ECO:0000259" key="7">
    <source>
        <dbReference type="PROSITE" id="PS51755"/>
    </source>
</evidence>
<dbReference type="CDD" id="cd00383">
    <property type="entry name" value="trans_reg_C"/>
    <property type="match status" value="1"/>
</dbReference>
<accession>A0A9D0YR54</accession>
<dbReference type="GO" id="GO:0006355">
    <property type="term" value="P:regulation of DNA-templated transcription"/>
    <property type="evidence" value="ECO:0007669"/>
    <property type="project" value="InterPro"/>
</dbReference>
<dbReference type="InterPro" id="IPR016032">
    <property type="entry name" value="Sig_transdc_resp-reg_C-effctor"/>
</dbReference>
<evidence type="ECO:0000256" key="4">
    <source>
        <dbReference type="ARBA" id="ARBA00023125"/>
    </source>
</evidence>
<keyword evidence="2" id="KW-0902">Two-component regulatory system</keyword>
<dbReference type="SUPFAM" id="SSF46894">
    <property type="entry name" value="C-terminal effector domain of the bipartite response regulators"/>
    <property type="match status" value="1"/>
</dbReference>
<reference evidence="8" key="1">
    <citation type="submission" date="2020-10" db="EMBL/GenBank/DDBJ databases">
        <authorList>
            <person name="Gilroy R."/>
        </authorList>
    </citation>
    <scope>NUCLEOTIDE SEQUENCE</scope>
    <source>
        <strain evidence="8">ChiGjej2B2-12916</strain>
    </source>
</reference>
<dbReference type="GO" id="GO:0000156">
    <property type="term" value="F:phosphorelay response regulator activity"/>
    <property type="evidence" value="ECO:0007669"/>
    <property type="project" value="TreeGrafter"/>
</dbReference>
<protein>
    <submittedName>
        <fullName evidence="8">Winged helix-turn-helix transcriptional regulator</fullName>
    </submittedName>
</protein>
<sequence length="138" mass="16141">MILELSDQDNVALEEISKILERHPDLKLIEMVVEPTLIFNHLIIDTGKRKVYYNQQEVLLTTKEYELLYRLALYEGRVLSYRQLYEAVWGEDPMGNEANAVSCHVYGLRRKFREIALSLPSAIRCVREVGFCFEDITE</sequence>
<keyword evidence="4 6" id="KW-0238">DNA-binding</keyword>
<dbReference type="InterPro" id="IPR039420">
    <property type="entry name" value="WalR-like"/>
</dbReference>
<evidence type="ECO:0000256" key="2">
    <source>
        <dbReference type="ARBA" id="ARBA00023012"/>
    </source>
</evidence>
<dbReference type="GO" id="GO:0005829">
    <property type="term" value="C:cytosol"/>
    <property type="evidence" value="ECO:0007669"/>
    <property type="project" value="TreeGrafter"/>
</dbReference>
<dbReference type="GO" id="GO:0000976">
    <property type="term" value="F:transcription cis-regulatory region binding"/>
    <property type="evidence" value="ECO:0007669"/>
    <property type="project" value="TreeGrafter"/>
</dbReference>
<dbReference type="GO" id="GO:0032993">
    <property type="term" value="C:protein-DNA complex"/>
    <property type="evidence" value="ECO:0007669"/>
    <property type="project" value="TreeGrafter"/>
</dbReference>
<evidence type="ECO:0000256" key="1">
    <source>
        <dbReference type="ARBA" id="ARBA00022553"/>
    </source>
</evidence>
<keyword evidence="5" id="KW-0804">Transcription</keyword>
<dbReference type="InterPro" id="IPR001867">
    <property type="entry name" value="OmpR/PhoB-type_DNA-bd"/>
</dbReference>
<proteinExistence type="predicted"/>
<evidence type="ECO:0000256" key="3">
    <source>
        <dbReference type="ARBA" id="ARBA00023015"/>
    </source>
</evidence>
<evidence type="ECO:0000256" key="6">
    <source>
        <dbReference type="PROSITE-ProRule" id="PRU01091"/>
    </source>
</evidence>
<dbReference type="AlphaFoldDB" id="A0A9D0YR54"/>
<evidence type="ECO:0000313" key="9">
    <source>
        <dbReference type="Proteomes" id="UP000886879"/>
    </source>
</evidence>
<feature type="domain" description="OmpR/PhoB-type" evidence="7">
    <location>
        <begin position="34"/>
        <end position="135"/>
    </location>
</feature>
<name>A0A9D0YR54_9FIRM</name>
<keyword evidence="3" id="KW-0805">Transcription regulation</keyword>
<evidence type="ECO:0000256" key="5">
    <source>
        <dbReference type="ARBA" id="ARBA00023163"/>
    </source>
</evidence>
<dbReference type="Proteomes" id="UP000886879">
    <property type="component" value="Unassembled WGS sequence"/>
</dbReference>
<keyword evidence="1" id="KW-0597">Phosphoprotein</keyword>
<dbReference type="Pfam" id="PF00486">
    <property type="entry name" value="Trans_reg_C"/>
    <property type="match status" value="1"/>
</dbReference>
<dbReference type="Gene3D" id="1.10.10.10">
    <property type="entry name" value="Winged helix-like DNA-binding domain superfamily/Winged helix DNA-binding domain"/>
    <property type="match status" value="1"/>
</dbReference>
<dbReference type="EMBL" id="DVFO01000024">
    <property type="protein sequence ID" value="HIQ60464.1"/>
    <property type="molecule type" value="Genomic_DNA"/>
</dbReference>
<dbReference type="InterPro" id="IPR036388">
    <property type="entry name" value="WH-like_DNA-bd_sf"/>
</dbReference>
<dbReference type="PANTHER" id="PTHR48111">
    <property type="entry name" value="REGULATOR OF RPOS"/>
    <property type="match status" value="1"/>
</dbReference>
<organism evidence="8 9">
    <name type="scientific">Candidatus Enterenecus faecium</name>
    <dbReference type="NCBI Taxonomy" id="2840780"/>
    <lineage>
        <taxon>Bacteria</taxon>
        <taxon>Bacillati</taxon>
        <taxon>Bacillota</taxon>
        <taxon>Clostridia</taxon>
        <taxon>Eubacteriales</taxon>
        <taxon>Candidatus Enterenecus</taxon>
    </lineage>
</organism>